<name>L0ICH6_HALRX</name>
<proteinExistence type="predicted"/>
<dbReference type="OrthoDB" id="372229at2157"/>
<organism evidence="1 2">
    <name type="scientific">Halovivax ruber (strain DSM 18193 / JCM 13892 / XH-70)</name>
    <dbReference type="NCBI Taxonomy" id="797302"/>
    <lineage>
        <taxon>Archaea</taxon>
        <taxon>Methanobacteriati</taxon>
        <taxon>Methanobacteriota</taxon>
        <taxon>Stenosarchaea group</taxon>
        <taxon>Halobacteria</taxon>
        <taxon>Halobacteriales</taxon>
        <taxon>Natrialbaceae</taxon>
        <taxon>Halovivax</taxon>
    </lineage>
</organism>
<dbReference type="GeneID" id="14377305"/>
<dbReference type="Proteomes" id="UP000010846">
    <property type="component" value="Chromosome"/>
</dbReference>
<evidence type="ECO:0000313" key="2">
    <source>
        <dbReference type="Proteomes" id="UP000010846"/>
    </source>
</evidence>
<dbReference type="InterPro" id="IPR011747">
    <property type="entry name" value="CHP02241"/>
</dbReference>
<dbReference type="AlphaFoldDB" id="L0ICH6"/>
<dbReference type="EMBL" id="CP003050">
    <property type="protein sequence ID" value="AGB17265.1"/>
    <property type="molecule type" value="Genomic_DNA"/>
</dbReference>
<dbReference type="RefSeq" id="WP_007702220.1">
    <property type="nucleotide sequence ID" value="NC_019964.1"/>
</dbReference>
<dbReference type="GO" id="GO:0005198">
    <property type="term" value="F:structural molecule activity"/>
    <property type="evidence" value="ECO:0007669"/>
    <property type="project" value="InterPro"/>
</dbReference>
<dbReference type="HOGENOM" id="CLU_101335_2_0_2"/>
<dbReference type="PANTHER" id="PTHR38009">
    <property type="entry name" value="CONSERVED HYPOTHETICAL PHAGE TAIL PROTEIN"/>
    <property type="match status" value="1"/>
</dbReference>
<evidence type="ECO:0000313" key="1">
    <source>
        <dbReference type="EMBL" id="AGB17265.1"/>
    </source>
</evidence>
<sequence length="150" mass="16927">MPEHGPLPSTEFTVELDGVDVPGFLEVQLPTQETDQLDYREGDEAKHSRKLFGDTRYSPLVLARGAEEDNKRLDDWRKAVEEGKGEDARKNIAVVLKDQAGTSVIRFEFTNAWIRKYDPPTLNAQASGGQNAIAVETYTVEFEEMKRKNV</sequence>
<dbReference type="PANTHER" id="PTHR38009:SF1">
    <property type="entry name" value="CONSERVED HYPOTHETICAL PHAGE TAIL PROTEIN"/>
    <property type="match status" value="1"/>
</dbReference>
<dbReference type="InterPro" id="IPR010667">
    <property type="entry name" value="Phage_T4_Gp19"/>
</dbReference>
<dbReference type="NCBIfam" id="TIGR02241">
    <property type="entry name" value="conserved hypothetical phage tail region protein"/>
    <property type="match status" value="1"/>
</dbReference>
<reference evidence="1" key="1">
    <citation type="submission" date="2011-09" db="EMBL/GenBank/DDBJ databases">
        <title>Complete sequence of Halovivax ruber XH-70.</title>
        <authorList>
            <consortium name="US DOE Joint Genome Institute"/>
            <person name="Lucas S."/>
            <person name="Han J."/>
            <person name="Lapidus A."/>
            <person name="Cheng J.-F."/>
            <person name="Goodwin L."/>
            <person name="Pitluck S."/>
            <person name="Peters L."/>
            <person name="Mikhailova N."/>
            <person name="Davenport K."/>
            <person name="Detter J.C."/>
            <person name="Han C."/>
            <person name="Tapia R."/>
            <person name="Land M."/>
            <person name="Hauser L."/>
            <person name="Kyrpides N."/>
            <person name="Ivanova N."/>
            <person name="Pagani I."/>
            <person name="Sproer C."/>
            <person name="Anderson I."/>
            <person name="Woyke T."/>
        </authorList>
    </citation>
    <scope>NUCLEOTIDE SEQUENCE</scope>
    <source>
        <strain evidence="1">XH-70</strain>
    </source>
</reference>
<protein>
    <submittedName>
        <fullName evidence="1">Conserved hypothetical phage tail region protein</fullName>
    </submittedName>
</protein>
<dbReference type="eggNOG" id="arCOG11410">
    <property type="taxonomic scope" value="Archaea"/>
</dbReference>
<keyword evidence="2" id="KW-1185">Reference proteome</keyword>
<accession>L0ICH6</accession>
<gene>
    <name evidence="1" type="ordered locus">Halru_2690</name>
</gene>
<dbReference type="KEGG" id="hru:Halru_2690"/>
<dbReference type="STRING" id="797302.Halru_2690"/>
<dbReference type="Pfam" id="PF06841">
    <property type="entry name" value="Phage_T4_gp19"/>
    <property type="match status" value="1"/>
</dbReference>